<dbReference type="Proteomes" id="UP001056120">
    <property type="component" value="Linkage Group LG17"/>
</dbReference>
<accession>A0ACB9ERL9</accession>
<proteinExistence type="predicted"/>
<reference evidence="1 2" key="2">
    <citation type="journal article" date="2022" name="Mol. Ecol. Resour.">
        <title>The genomes of chicory, endive, great burdock and yacon provide insights into Asteraceae paleo-polyploidization history and plant inulin production.</title>
        <authorList>
            <person name="Fan W."/>
            <person name="Wang S."/>
            <person name="Wang H."/>
            <person name="Wang A."/>
            <person name="Jiang F."/>
            <person name="Liu H."/>
            <person name="Zhao H."/>
            <person name="Xu D."/>
            <person name="Zhang Y."/>
        </authorList>
    </citation>
    <scope>NUCLEOTIDE SEQUENCE [LARGE SCALE GENOMIC DNA]</scope>
    <source>
        <strain evidence="2">cv. Yunnan</strain>
        <tissue evidence="1">Leaves</tissue>
    </source>
</reference>
<reference evidence="2" key="1">
    <citation type="journal article" date="2022" name="Mol. Ecol. Resour.">
        <title>The genomes of chicory, endive, great burdock and yacon provide insights into Asteraceae palaeo-polyploidization history and plant inulin production.</title>
        <authorList>
            <person name="Fan W."/>
            <person name="Wang S."/>
            <person name="Wang H."/>
            <person name="Wang A."/>
            <person name="Jiang F."/>
            <person name="Liu H."/>
            <person name="Zhao H."/>
            <person name="Xu D."/>
            <person name="Zhang Y."/>
        </authorList>
    </citation>
    <scope>NUCLEOTIDE SEQUENCE [LARGE SCALE GENOMIC DNA]</scope>
    <source>
        <strain evidence="2">cv. Yunnan</strain>
    </source>
</reference>
<dbReference type="EMBL" id="CM042034">
    <property type="protein sequence ID" value="KAI3761270.1"/>
    <property type="molecule type" value="Genomic_DNA"/>
</dbReference>
<organism evidence="1 2">
    <name type="scientific">Smallanthus sonchifolius</name>
    <dbReference type="NCBI Taxonomy" id="185202"/>
    <lineage>
        <taxon>Eukaryota</taxon>
        <taxon>Viridiplantae</taxon>
        <taxon>Streptophyta</taxon>
        <taxon>Embryophyta</taxon>
        <taxon>Tracheophyta</taxon>
        <taxon>Spermatophyta</taxon>
        <taxon>Magnoliopsida</taxon>
        <taxon>eudicotyledons</taxon>
        <taxon>Gunneridae</taxon>
        <taxon>Pentapetalae</taxon>
        <taxon>asterids</taxon>
        <taxon>campanulids</taxon>
        <taxon>Asterales</taxon>
        <taxon>Asteraceae</taxon>
        <taxon>Asteroideae</taxon>
        <taxon>Heliantheae alliance</taxon>
        <taxon>Millerieae</taxon>
        <taxon>Smallanthus</taxon>
    </lineage>
</organism>
<sequence>MSTKNLQHLLSNCPSRKSLTLLIGVSHLGDKDCKIIELFECLPMIERLTTYGYVIEWLVLDSIKCSPKLEKIKLEIDWEHECSEEYPVVWEEYSDVWLEHLNELEIECFSNSKPEMEFVKFILARSPKLKKVNIISTLEGSQESEMLKTLLQAPRASPVMIIVT</sequence>
<gene>
    <name evidence="1" type="ORF">L1987_51682</name>
</gene>
<keyword evidence="2" id="KW-1185">Reference proteome</keyword>
<evidence type="ECO:0000313" key="1">
    <source>
        <dbReference type="EMBL" id="KAI3761270.1"/>
    </source>
</evidence>
<comment type="caution">
    <text evidence="1">The sequence shown here is derived from an EMBL/GenBank/DDBJ whole genome shotgun (WGS) entry which is preliminary data.</text>
</comment>
<protein>
    <submittedName>
        <fullName evidence="1">Uncharacterized protein</fullName>
    </submittedName>
</protein>
<evidence type="ECO:0000313" key="2">
    <source>
        <dbReference type="Proteomes" id="UP001056120"/>
    </source>
</evidence>
<name>A0ACB9ERL9_9ASTR</name>